<reference evidence="1 2" key="1">
    <citation type="submission" date="2019-09" db="EMBL/GenBank/DDBJ databases">
        <authorList>
            <person name="Chandra G."/>
            <person name="Truman W A."/>
        </authorList>
    </citation>
    <scope>NUCLEOTIDE SEQUENCE [LARGE SCALE GENOMIC DNA]</scope>
    <source>
        <strain evidence="1">PS685</strain>
    </source>
</reference>
<dbReference type="InterPro" id="IPR009734">
    <property type="entry name" value="Myoviridae_GpU"/>
</dbReference>
<dbReference type="EMBL" id="CABVHO010000002">
    <property type="protein sequence ID" value="VVN51077.1"/>
    <property type="molecule type" value="Genomic_DNA"/>
</dbReference>
<gene>
    <name evidence="1" type="ORF">PS685_00532</name>
</gene>
<dbReference type="OrthoDB" id="1550902at2"/>
<dbReference type="InterPro" id="IPR014458">
    <property type="entry name" value="Unchr_Phage_P2-GpU-fusion"/>
</dbReference>
<dbReference type="PIRSF" id="PIRSF011237">
    <property type="entry name" value="UP2"/>
    <property type="match status" value="1"/>
</dbReference>
<dbReference type="RefSeq" id="WP_150628189.1">
    <property type="nucleotide sequence ID" value="NZ_CABVHO010000002.1"/>
</dbReference>
<accession>A0A5E6YDX5</accession>
<dbReference type="Pfam" id="PF06995">
    <property type="entry name" value="Phage_P2_GpU"/>
    <property type="match status" value="1"/>
</dbReference>
<evidence type="ECO:0000313" key="2">
    <source>
        <dbReference type="Proteomes" id="UP000326437"/>
    </source>
</evidence>
<name>A0A5E6YDX5_PSEFL</name>
<evidence type="ECO:0000313" key="1">
    <source>
        <dbReference type="EMBL" id="VVN51077.1"/>
    </source>
</evidence>
<dbReference type="AlphaFoldDB" id="A0A5E6YDX5"/>
<proteinExistence type="predicted"/>
<sequence length="281" mass="30076">MAYVEQLQSGLKYLVAAGVIGRRSLDGMLGPVNGAISDITGAASALDELPFIGPEVGAKVQRLVRGVNAAQAKVGAVVATYNKATRAASQIEERLGTLKEQAGKAAAAINKIAGNANPALANIIPTGAFGKDLTPAVEAVKPFPHLLIIQPLKPQSQPYYFNLDTAAFEELSRTTDFRWASQERLARRPAQQAIGMGEERIKLKGSIYPGFKGGLKQLDTLRSIGAQLQPLGLTTGYGDVLGNWCLKSIEEEQGAFLQGGIPRKQAFTLEFVRYGDDLQNR</sequence>
<evidence type="ECO:0008006" key="3">
    <source>
        <dbReference type="Google" id="ProtNLM"/>
    </source>
</evidence>
<protein>
    <recommendedName>
        <fullName evidence="3">Phage tail protein</fullName>
    </recommendedName>
</protein>
<dbReference type="Proteomes" id="UP000326437">
    <property type="component" value="Unassembled WGS sequence"/>
</dbReference>
<organism evidence="1 2">
    <name type="scientific">Pseudomonas fluorescens</name>
    <dbReference type="NCBI Taxonomy" id="294"/>
    <lineage>
        <taxon>Bacteria</taxon>
        <taxon>Pseudomonadati</taxon>
        <taxon>Pseudomonadota</taxon>
        <taxon>Gammaproteobacteria</taxon>
        <taxon>Pseudomonadales</taxon>
        <taxon>Pseudomonadaceae</taxon>
        <taxon>Pseudomonas</taxon>
    </lineage>
</organism>